<comment type="caution">
    <text evidence="9">The sequence shown here is derived from an EMBL/GenBank/DDBJ whole genome shotgun (WGS) entry which is preliminary data.</text>
</comment>
<evidence type="ECO:0000256" key="7">
    <source>
        <dbReference type="RuleBase" id="RU000304"/>
    </source>
</evidence>
<keyword evidence="3 6" id="KW-0547">Nucleotide-binding</keyword>
<organism evidence="9 10">
    <name type="scientific">Pristionchus mayeri</name>
    <dbReference type="NCBI Taxonomy" id="1317129"/>
    <lineage>
        <taxon>Eukaryota</taxon>
        <taxon>Metazoa</taxon>
        <taxon>Ecdysozoa</taxon>
        <taxon>Nematoda</taxon>
        <taxon>Chromadorea</taxon>
        <taxon>Rhabditida</taxon>
        <taxon>Rhabditina</taxon>
        <taxon>Diplogasteromorpha</taxon>
        <taxon>Diplogasteroidea</taxon>
        <taxon>Neodiplogasteridae</taxon>
        <taxon>Pristionchus</taxon>
    </lineage>
</organism>
<feature type="binding site" evidence="6">
    <location>
        <position position="65"/>
    </location>
    <ligand>
        <name>ATP</name>
        <dbReference type="ChEBI" id="CHEBI:30616"/>
    </ligand>
</feature>
<evidence type="ECO:0000256" key="2">
    <source>
        <dbReference type="ARBA" id="ARBA00022679"/>
    </source>
</evidence>
<dbReference type="GO" id="GO:0035556">
    <property type="term" value="P:intracellular signal transduction"/>
    <property type="evidence" value="ECO:0007669"/>
    <property type="project" value="TreeGrafter"/>
</dbReference>
<name>A0AAN5I1I0_9BILA</name>
<keyword evidence="2" id="KW-0808">Transferase</keyword>
<feature type="domain" description="Protein kinase" evidence="8">
    <location>
        <begin position="36"/>
        <end position="288"/>
    </location>
</feature>
<evidence type="ECO:0000313" key="9">
    <source>
        <dbReference type="EMBL" id="GMR47686.1"/>
    </source>
</evidence>
<dbReference type="Pfam" id="PF00069">
    <property type="entry name" value="Pkinase"/>
    <property type="match status" value="1"/>
</dbReference>
<dbReference type="PROSITE" id="PS00107">
    <property type="entry name" value="PROTEIN_KINASE_ATP"/>
    <property type="match status" value="1"/>
</dbReference>
<reference evidence="10" key="1">
    <citation type="submission" date="2022-10" db="EMBL/GenBank/DDBJ databases">
        <title>Genome assembly of Pristionchus species.</title>
        <authorList>
            <person name="Yoshida K."/>
            <person name="Sommer R.J."/>
        </authorList>
    </citation>
    <scope>NUCLEOTIDE SEQUENCE [LARGE SCALE GENOMIC DNA]</scope>
    <source>
        <strain evidence="10">RS5460</strain>
    </source>
</reference>
<evidence type="ECO:0000259" key="8">
    <source>
        <dbReference type="PROSITE" id="PS50011"/>
    </source>
</evidence>
<evidence type="ECO:0000256" key="3">
    <source>
        <dbReference type="ARBA" id="ARBA00022741"/>
    </source>
</evidence>
<evidence type="ECO:0000256" key="1">
    <source>
        <dbReference type="ARBA" id="ARBA00022527"/>
    </source>
</evidence>
<dbReference type="InterPro" id="IPR017441">
    <property type="entry name" value="Protein_kinase_ATP_BS"/>
</dbReference>
<dbReference type="GO" id="GO:0005524">
    <property type="term" value="F:ATP binding"/>
    <property type="evidence" value="ECO:0007669"/>
    <property type="project" value="UniProtKB-UniRule"/>
</dbReference>
<evidence type="ECO:0000313" key="10">
    <source>
        <dbReference type="Proteomes" id="UP001328107"/>
    </source>
</evidence>
<dbReference type="GO" id="GO:0005737">
    <property type="term" value="C:cytoplasm"/>
    <property type="evidence" value="ECO:0007669"/>
    <property type="project" value="TreeGrafter"/>
</dbReference>
<dbReference type="PANTHER" id="PTHR24346:SF82">
    <property type="entry name" value="KP78A-RELATED"/>
    <property type="match status" value="1"/>
</dbReference>
<comment type="similarity">
    <text evidence="7">Belongs to the protein kinase superfamily.</text>
</comment>
<dbReference type="Proteomes" id="UP001328107">
    <property type="component" value="Unassembled WGS sequence"/>
</dbReference>
<dbReference type="InterPro" id="IPR000719">
    <property type="entry name" value="Prot_kinase_dom"/>
</dbReference>
<dbReference type="FunFam" id="1.10.510.10:FF:000658">
    <property type="entry name" value="Protein CBG12184"/>
    <property type="match status" value="1"/>
</dbReference>
<dbReference type="SMART" id="SM00220">
    <property type="entry name" value="S_TKc"/>
    <property type="match status" value="1"/>
</dbReference>
<accession>A0AAN5I1I0</accession>
<gene>
    <name evidence="9" type="ORF">PMAYCL1PPCAC_17881</name>
</gene>
<dbReference type="PIRSF" id="PIRSF000654">
    <property type="entry name" value="Integrin-linked_kinase"/>
    <property type="match status" value="1"/>
</dbReference>
<dbReference type="PROSITE" id="PS00108">
    <property type="entry name" value="PROTEIN_KINASE_ST"/>
    <property type="match status" value="1"/>
</dbReference>
<dbReference type="PROSITE" id="PS50011">
    <property type="entry name" value="PROTEIN_KINASE_DOM"/>
    <property type="match status" value="1"/>
</dbReference>
<sequence length="300" mass="34084">SLVLGGRPSLLSSRMEKATESVSQTQVRRVLRDNNIDLQGFIGKGAYSKVQVGVNIKMGSKVAVKVIDTSSGSEYVRRFLPREIEVVRNLNHANVVKVFQVLSMENKVLLVEEYGDNGDLLKRIKEKTRLSEKESKPIFRQLVESLVYLQSQSIVHRDVKCENVFLDANDNVKLGDFGFARFLRQNEISSTFCGSRAYVAPEILSGVSYTGFTVDTWSAGIVLYVMTTGVMPYDDRNPKKMLERMLTHRVRFPRVELSNELKTLVFEILHPTATSRPSYTQICSSPWLHETKYEIKTKHT</sequence>
<evidence type="ECO:0000256" key="6">
    <source>
        <dbReference type="PROSITE-ProRule" id="PRU10141"/>
    </source>
</evidence>
<keyword evidence="10" id="KW-1185">Reference proteome</keyword>
<proteinExistence type="inferred from homology"/>
<keyword evidence="5 6" id="KW-0067">ATP-binding</keyword>
<keyword evidence="1 7" id="KW-0723">Serine/threonine-protein kinase</keyword>
<dbReference type="GO" id="GO:0000226">
    <property type="term" value="P:microtubule cytoskeleton organization"/>
    <property type="evidence" value="ECO:0007669"/>
    <property type="project" value="TreeGrafter"/>
</dbReference>
<dbReference type="EMBL" id="BTRK01000004">
    <property type="protein sequence ID" value="GMR47686.1"/>
    <property type="molecule type" value="Genomic_DNA"/>
</dbReference>
<evidence type="ECO:0000256" key="5">
    <source>
        <dbReference type="ARBA" id="ARBA00022840"/>
    </source>
</evidence>
<dbReference type="PANTHER" id="PTHR24346">
    <property type="entry name" value="MAP/MICROTUBULE AFFINITY-REGULATING KINASE"/>
    <property type="match status" value="1"/>
</dbReference>
<dbReference type="InterPro" id="IPR008271">
    <property type="entry name" value="Ser/Thr_kinase_AS"/>
</dbReference>
<dbReference type="AlphaFoldDB" id="A0AAN5I1I0"/>
<dbReference type="InterPro" id="IPR011009">
    <property type="entry name" value="Kinase-like_dom_sf"/>
</dbReference>
<feature type="non-terminal residue" evidence="9">
    <location>
        <position position="1"/>
    </location>
</feature>
<dbReference type="SUPFAM" id="SSF56112">
    <property type="entry name" value="Protein kinase-like (PK-like)"/>
    <property type="match status" value="1"/>
</dbReference>
<evidence type="ECO:0000256" key="4">
    <source>
        <dbReference type="ARBA" id="ARBA00022777"/>
    </source>
</evidence>
<protein>
    <recommendedName>
        <fullName evidence="8">Protein kinase domain-containing protein</fullName>
    </recommendedName>
</protein>
<keyword evidence="4" id="KW-0418">Kinase</keyword>
<dbReference type="Gene3D" id="1.10.510.10">
    <property type="entry name" value="Transferase(Phosphotransferase) domain 1"/>
    <property type="match status" value="1"/>
</dbReference>
<dbReference type="GO" id="GO:0050321">
    <property type="term" value="F:tau-protein kinase activity"/>
    <property type="evidence" value="ECO:0007669"/>
    <property type="project" value="TreeGrafter"/>
</dbReference>